<organism evidence="1 2">
    <name type="scientific">Albula glossodonta</name>
    <name type="common">roundjaw bonefish</name>
    <dbReference type="NCBI Taxonomy" id="121402"/>
    <lineage>
        <taxon>Eukaryota</taxon>
        <taxon>Metazoa</taxon>
        <taxon>Chordata</taxon>
        <taxon>Craniata</taxon>
        <taxon>Vertebrata</taxon>
        <taxon>Euteleostomi</taxon>
        <taxon>Actinopterygii</taxon>
        <taxon>Neopterygii</taxon>
        <taxon>Teleostei</taxon>
        <taxon>Albuliformes</taxon>
        <taxon>Albulidae</taxon>
        <taxon>Albula</taxon>
    </lineage>
</organism>
<evidence type="ECO:0000313" key="1">
    <source>
        <dbReference type="EMBL" id="KAG9347817.1"/>
    </source>
</evidence>
<dbReference type="Proteomes" id="UP000824540">
    <property type="component" value="Unassembled WGS sequence"/>
</dbReference>
<evidence type="ECO:0000313" key="2">
    <source>
        <dbReference type="Proteomes" id="UP000824540"/>
    </source>
</evidence>
<gene>
    <name evidence="1" type="ORF">JZ751_003833</name>
</gene>
<dbReference type="AlphaFoldDB" id="A0A8T2PGA5"/>
<protein>
    <submittedName>
        <fullName evidence="1">Uncharacterized protein</fullName>
    </submittedName>
</protein>
<keyword evidence="2" id="KW-1185">Reference proteome</keyword>
<accession>A0A8T2PGA5</accession>
<comment type="caution">
    <text evidence="1">The sequence shown here is derived from an EMBL/GenBank/DDBJ whole genome shotgun (WGS) entry which is preliminary data.</text>
</comment>
<dbReference type="EMBL" id="JAFBMS010000012">
    <property type="protein sequence ID" value="KAG9347817.1"/>
    <property type="molecule type" value="Genomic_DNA"/>
</dbReference>
<reference evidence="1" key="1">
    <citation type="thesis" date="2021" institute="BYU ScholarsArchive" country="Provo, UT, USA">
        <title>Applications of and Algorithms for Genome Assembly and Genomic Analyses with an Emphasis on Marine Teleosts.</title>
        <authorList>
            <person name="Pickett B.D."/>
        </authorList>
    </citation>
    <scope>NUCLEOTIDE SEQUENCE</scope>
    <source>
        <strain evidence="1">HI-2016</strain>
    </source>
</reference>
<sequence>MLLSAGGRPTLMGTEYILPLSEKMGNLGCVIVFVSEKRMRYAETTGVRSRDRSVCRFYMSD</sequence>
<name>A0A8T2PGA5_9TELE</name>
<proteinExistence type="predicted"/>